<feature type="signal peptide" evidence="1">
    <location>
        <begin position="1"/>
        <end position="18"/>
    </location>
</feature>
<organism evidence="2 3">
    <name type="scientific">Prymnesium parvum</name>
    <name type="common">Toxic golden alga</name>
    <dbReference type="NCBI Taxonomy" id="97485"/>
    <lineage>
        <taxon>Eukaryota</taxon>
        <taxon>Haptista</taxon>
        <taxon>Haptophyta</taxon>
        <taxon>Prymnesiophyceae</taxon>
        <taxon>Prymnesiales</taxon>
        <taxon>Prymnesiaceae</taxon>
        <taxon>Prymnesium</taxon>
    </lineage>
</organism>
<evidence type="ECO:0000313" key="3">
    <source>
        <dbReference type="Proteomes" id="UP001515480"/>
    </source>
</evidence>
<dbReference type="Proteomes" id="UP001515480">
    <property type="component" value="Unassembled WGS sequence"/>
</dbReference>
<keyword evidence="1" id="KW-0732">Signal</keyword>
<dbReference type="EMBL" id="JBGBPQ010000006">
    <property type="protein sequence ID" value="KAL1523156.1"/>
    <property type="molecule type" value="Genomic_DNA"/>
</dbReference>
<protein>
    <submittedName>
        <fullName evidence="2">Uncharacterized protein</fullName>
    </submittedName>
</protein>
<dbReference type="AlphaFoldDB" id="A0AB34JR75"/>
<keyword evidence="3" id="KW-1185">Reference proteome</keyword>
<feature type="chain" id="PRO_5044217568" evidence="1">
    <location>
        <begin position="19"/>
        <end position="68"/>
    </location>
</feature>
<reference evidence="2 3" key="1">
    <citation type="journal article" date="2024" name="Science">
        <title>Giant polyketide synthase enzymes in the biosynthesis of giant marine polyether toxins.</title>
        <authorList>
            <person name="Fallon T.R."/>
            <person name="Shende V.V."/>
            <person name="Wierzbicki I.H."/>
            <person name="Pendleton A.L."/>
            <person name="Watervoot N.F."/>
            <person name="Auber R.P."/>
            <person name="Gonzalez D.J."/>
            <person name="Wisecaver J.H."/>
            <person name="Moore B.S."/>
        </authorList>
    </citation>
    <scope>NUCLEOTIDE SEQUENCE [LARGE SCALE GENOMIC DNA]</scope>
    <source>
        <strain evidence="2 3">12B1</strain>
    </source>
</reference>
<gene>
    <name evidence="2" type="ORF">AB1Y20_018111</name>
</gene>
<name>A0AB34JR75_PRYPA</name>
<comment type="caution">
    <text evidence="2">The sequence shown here is derived from an EMBL/GenBank/DDBJ whole genome shotgun (WGS) entry which is preliminary data.</text>
</comment>
<accession>A0AB34JR75</accession>
<evidence type="ECO:0000256" key="1">
    <source>
        <dbReference type="SAM" id="SignalP"/>
    </source>
</evidence>
<evidence type="ECO:0000313" key="2">
    <source>
        <dbReference type="EMBL" id="KAL1523156.1"/>
    </source>
</evidence>
<proteinExistence type="predicted"/>
<sequence>MQTALLLLAGTGITIASAYQLSAARLRATPLGRSHVISSAGWLAPLLSFMAAPEWWSSCTGILCQLCV</sequence>